<gene>
    <name evidence="1" type="ORF">FAZ95_00950</name>
</gene>
<name>A0A4P8IJZ6_9BURK</name>
<sequence length="61" mass="6682">MVATFPGPQDAHELVEVIHGAADDANLSEPVAAREFIRVLEERDEAMYELTSKIDATLVAE</sequence>
<protein>
    <submittedName>
        <fullName evidence="1">Uncharacterized protein</fullName>
    </submittedName>
</protein>
<dbReference type="RefSeq" id="WP_137330717.1">
    <property type="nucleotide sequence ID" value="NZ_CP040077.1"/>
</dbReference>
<dbReference type="EMBL" id="CP040077">
    <property type="protein sequence ID" value="QCP47875.1"/>
    <property type="molecule type" value="Genomic_DNA"/>
</dbReference>
<dbReference type="Proteomes" id="UP000298656">
    <property type="component" value="Chromosome 1"/>
</dbReference>
<evidence type="ECO:0000313" key="2">
    <source>
        <dbReference type="Proteomes" id="UP000298656"/>
    </source>
</evidence>
<keyword evidence="2" id="KW-1185">Reference proteome</keyword>
<organism evidence="1 2">
    <name type="scientific">Trinickia violacea</name>
    <dbReference type="NCBI Taxonomy" id="2571746"/>
    <lineage>
        <taxon>Bacteria</taxon>
        <taxon>Pseudomonadati</taxon>
        <taxon>Pseudomonadota</taxon>
        <taxon>Betaproteobacteria</taxon>
        <taxon>Burkholderiales</taxon>
        <taxon>Burkholderiaceae</taxon>
        <taxon>Trinickia</taxon>
    </lineage>
</organism>
<accession>A0A4P8IJZ6</accession>
<evidence type="ECO:0000313" key="1">
    <source>
        <dbReference type="EMBL" id="QCP47875.1"/>
    </source>
</evidence>
<dbReference type="AlphaFoldDB" id="A0A4P8IJZ6"/>
<proteinExistence type="predicted"/>
<dbReference type="KEGG" id="tvl:FAZ95_00950"/>
<reference evidence="1 2" key="1">
    <citation type="submission" date="2019-05" db="EMBL/GenBank/DDBJ databases">
        <title>Burkholderia sp. DHOD12, isolated from subtropical forest soil.</title>
        <authorList>
            <person name="Gao Z.-H."/>
            <person name="Qiu L.-H."/>
        </authorList>
    </citation>
    <scope>NUCLEOTIDE SEQUENCE [LARGE SCALE GENOMIC DNA]</scope>
    <source>
        <strain evidence="1 2">DHOD12</strain>
    </source>
</reference>